<evidence type="ECO:0000259" key="3">
    <source>
        <dbReference type="SMART" id="SM00363"/>
    </source>
</evidence>
<dbReference type="Gene3D" id="3.10.290.10">
    <property type="entry name" value="RNA-binding S4 domain"/>
    <property type="match status" value="1"/>
</dbReference>
<feature type="domain" description="RNA-binding S4" evidence="3">
    <location>
        <begin position="20"/>
        <end position="83"/>
    </location>
</feature>
<dbReference type="SMART" id="SM00363">
    <property type="entry name" value="S4"/>
    <property type="match status" value="1"/>
</dbReference>
<dbReference type="EMBL" id="JBBUTH010000004">
    <property type="protein sequence ID" value="MEK8050603.1"/>
    <property type="molecule type" value="Genomic_DNA"/>
</dbReference>
<keyword evidence="1" id="KW-0694">RNA-binding</keyword>
<sequence>MSSRDKTPHPADGPGDAEALRLDKWLWAARFYKTRSLAADEIGKGRIAVNGQPAKPSRTLRPGDLVELRQGPVRRTVTVKALSHMRGPAPVAQALYEETPESVAARLQAAEARRLAAEPALAIAASRQGRPTKRDRRDLVRAQDGLSDDNAGPAPGWQRWRAEIDDA</sequence>
<name>A0ABU9CFF4_9BURK</name>
<dbReference type="PROSITE" id="PS50889">
    <property type="entry name" value="S4"/>
    <property type="match status" value="1"/>
</dbReference>
<evidence type="ECO:0000313" key="4">
    <source>
        <dbReference type="EMBL" id="MEK8050603.1"/>
    </source>
</evidence>
<dbReference type="InterPro" id="IPR002942">
    <property type="entry name" value="S4_RNA-bd"/>
</dbReference>
<accession>A0ABU9CFF4</accession>
<feature type="region of interest" description="Disordered" evidence="2">
    <location>
        <begin position="123"/>
        <end position="167"/>
    </location>
</feature>
<gene>
    <name evidence="4" type="ORF">AACH10_10165</name>
</gene>
<dbReference type="RefSeq" id="WP_341410272.1">
    <property type="nucleotide sequence ID" value="NZ_JBBUTH010000004.1"/>
</dbReference>
<evidence type="ECO:0000313" key="5">
    <source>
        <dbReference type="Proteomes" id="UP001365405"/>
    </source>
</evidence>
<dbReference type="Proteomes" id="UP001365405">
    <property type="component" value="Unassembled WGS sequence"/>
</dbReference>
<organism evidence="4 5">
    <name type="scientific">Pseudaquabacterium inlustre</name>
    <dbReference type="NCBI Taxonomy" id="2984192"/>
    <lineage>
        <taxon>Bacteria</taxon>
        <taxon>Pseudomonadati</taxon>
        <taxon>Pseudomonadota</taxon>
        <taxon>Betaproteobacteria</taxon>
        <taxon>Burkholderiales</taxon>
        <taxon>Sphaerotilaceae</taxon>
        <taxon>Pseudaquabacterium</taxon>
    </lineage>
</organism>
<reference evidence="4 5" key="1">
    <citation type="submission" date="2024-04" db="EMBL/GenBank/DDBJ databases">
        <title>Novel species of the genus Ideonella isolated from streams.</title>
        <authorList>
            <person name="Lu H."/>
        </authorList>
    </citation>
    <scope>NUCLEOTIDE SEQUENCE [LARGE SCALE GENOMIC DNA]</scope>
    <source>
        <strain evidence="4 5">DXS22W</strain>
    </source>
</reference>
<dbReference type="CDD" id="cd00165">
    <property type="entry name" value="S4"/>
    <property type="match status" value="1"/>
</dbReference>
<evidence type="ECO:0000256" key="2">
    <source>
        <dbReference type="SAM" id="MobiDB-lite"/>
    </source>
</evidence>
<evidence type="ECO:0000256" key="1">
    <source>
        <dbReference type="PROSITE-ProRule" id="PRU00182"/>
    </source>
</evidence>
<keyword evidence="5" id="KW-1185">Reference proteome</keyword>
<dbReference type="SUPFAM" id="SSF55174">
    <property type="entry name" value="Alpha-L RNA-binding motif"/>
    <property type="match status" value="1"/>
</dbReference>
<dbReference type="Pfam" id="PF01479">
    <property type="entry name" value="S4"/>
    <property type="match status" value="1"/>
</dbReference>
<protein>
    <submittedName>
        <fullName evidence="4">RNA-binding S4 domain-containing protein</fullName>
    </submittedName>
</protein>
<dbReference type="InterPro" id="IPR036986">
    <property type="entry name" value="S4_RNA-bd_sf"/>
</dbReference>
<comment type="caution">
    <text evidence="4">The sequence shown here is derived from an EMBL/GenBank/DDBJ whole genome shotgun (WGS) entry which is preliminary data.</text>
</comment>
<proteinExistence type="predicted"/>